<dbReference type="AlphaFoldDB" id="K2IXL5"/>
<feature type="transmembrane region" description="Helical" evidence="7">
    <location>
        <begin position="305"/>
        <end position="328"/>
    </location>
</feature>
<feature type="transmembrane region" description="Helical" evidence="7">
    <location>
        <begin position="369"/>
        <end position="385"/>
    </location>
</feature>
<evidence type="ECO:0000256" key="7">
    <source>
        <dbReference type="SAM" id="Phobius"/>
    </source>
</evidence>
<proteinExistence type="predicted"/>
<dbReference type="Proteomes" id="UP000006755">
    <property type="component" value="Unassembled WGS sequence"/>
</dbReference>
<dbReference type="PANTHER" id="PTHR23517:SF2">
    <property type="entry name" value="MULTIDRUG RESISTANCE PROTEIN MDTH"/>
    <property type="match status" value="1"/>
</dbReference>
<dbReference type="PANTHER" id="PTHR23517">
    <property type="entry name" value="RESISTANCE PROTEIN MDTM, PUTATIVE-RELATED-RELATED"/>
    <property type="match status" value="1"/>
</dbReference>
<keyword evidence="5 7" id="KW-1133">Transmembrane helix</keyword>
<reference evidence="9 10" key="1">
    <citation type="journal article" date="2012" name="J. Bacteriol.">
        <title>Genome Sequence of Gallaecimonas xiamenensis Type Strain 3-C-1.</title>
        <authorList>
            <person name="Lai Q."/>
            <person name="Wang L."/>
            <person name="Wang W."/>
            <person name="Shao Z."/>
        </authorList>
    </citation>
    <scope>NUCLEOTIDE SEQUENCE [LARGE SCALE GENOMIC DNA]</scope>
    <source>
        <strain evidence="9 10">3-C-1</strain>
    </source>
</reference>
<feature type="transmembrane region" description="Helical" evidence="7">
    <location>
        <begin position="109"/>
        <end position="127"/>
    </location>
</feature>
<keyword evidence="6 7" id="KW-0472">Membrane</keyword>
<keyword evidence="10" id="KW-1185">Reference proteome</keyword>
<evidence type="ECO:0000256" key="1">
    <source>
        <dbReference type="ARBA" id="ARBA00004651"/>
    </source>
</evidence>
<keyword evidence="2" id="KW-0813">Transport</keyword>
<dbReference type="PROSITE" id="PS00216">
    <property type="entry name" value="SUGAR_TRANSPORT_1"/>
    <property type="match status" value="1"/>
</dbReference>
<feature type="transmembrane region" description="Helical" evidence="7">
    <location>
        <begin position="48"/>
        <end position="68"/>
    </location>
</feature>
<sequence length="455" mass="48727">MSQSGLTRTELRAAFSLASVFSLRMLGLFMILPVFALYGQHLDGYSPLWVGLAIGAYGLTQALLQIPMGMASDRFGRRKIIILGLLMFSAGSAVAALAHHILWVVVGRALQGAGAIASAVLAMAADLSRDEQRPKVMAIIGVSIGMSFALAMVVGPILAAQWGLSGLFWLTAVLALGGILVVWLAVPKVVSHAPKGDTLPAPQRLGRMLKDPQLIRLDLGIFLLHFLLTATFVVMPSMLVEAGLPSERHWELYFPIVVLAFFGMVPMIIVAEKKHLSRQMIQLALVVMLGSLGAAWYLQHWLWGLVAALVLFFVAFNYLEATLPALIARIAPAGDKGSAMGIYSSSQFLGAFFGGSLAGAMAQYADKEGVLLMSAALVLLWLWMSRGMRHPSHLKSVSLSAPALTGREQELAAGLSALPGVLEVNVMAQESAIYLKVNTQEFELAKARALLAEAG</sequence>
<dbReference type="RefSeq" id="WP_008486768.1">
    <property type="nucleotide sequence ID" value="NZ_AMRI01000042.1"/>
</dbReference>
<dbReference type="InterPro" id="IPR020846">
    <property type="entry name" value="MFS_dom"/>
</dbReference>
<dbReference type="eggNOG" id="COG2814">
    <property type="taxonomic scope" value="Bacteria"/>
</dbReference>
<name>K2IXL5_9GAMM</name>
<dbReference type="PROSITE" id="PS50850">
    <property type="entry name" value="MFS"/>
    <property type="match status" value="1"/>
</dbReference>
<evidence type="ECO:0000313" key="9">
    <source>
        <dbReference type="EMBL" id="EKE67397.1"/>
    </source>
</evidence>
<feature type="transmembrane region" description="Helical" evidence="7">
    <location>
        <begin position="340"/>
        <end position="363"/>
    </location>
</feature>
<comment type="caution">
    <text evidence="9">The sequence shown here is derived from an EMBL/GenBank/DDBJ whole genome shotgun (WGS) entry which is preliminary data.</text>
</comment>
<dbReference type="GO" id="GO:0005886">
    <property type="term" value="C:plasma membrane"/>
    <property type="evidence" value="ECO:0007669"/>
    <property type="project" value="UniProtKB-SubCell"/>
</dbReference>
<comment type="subcellular location">
    <subcellularLocation>
        <location evidence="1">Cell membrane</location>
        <topology evidence="1">Multi-pass membrane protein</topology>
    </subcellularLocation>
</comment>
<gene>
    <name evidence="9" type="ORF">B3C1_18682</name>
</gene>
<evidence type="ECO:0000256" key="3">
    <source>
        <dbReference type="ARBA" id="ARBA00022475"/>
    </source>
</evidence>
<dbReference type="Gene3D" id="1.20.1250.20">
    <property type="entry name" value="MFS general substrate transporter like domains"/>
    <property type="match status" value="1"/>
</dbReference>
<evidence type="ECO:0000256" key="4">
    <source>
        <dbReference type="ARBA" id="ARBA00022692"/>
    </source>
</evidence>
<dbReference type="InterPro" id="IPR036259">
    <property type="entry name" value="MFS_trans_sf"/>
</dbReference>
<keyword evidence="4 7" id="KW-0812">Transmembrane</keyword>
<feature type="transmembrane region" description="Helical" evidence="7">
    <location>
        <begin position="139"/>
        <end position="160"/>
    </location>
</feature>
<dbReference type="InterPro" id="IPR011701">
    <property type="entry name" value="MFS"/>
</dbReference>
<feature type="transmembrane region" description="Helical" evidence="7">
    <location>
        <begin position="80"/>
        <end position="103"/>
    </location>
</feature>
<protein>
    <submittedName>
        <fullName evidence="9">Transporter</fullName>
    </submittedName>
</protein>
<dbReference type="STRING" id="745411.B3C1_18682"/>
<organism evidence="9 10">
    <name type="scientific">Gallaecimonas xiamenensis 3-C-1</name>
    <dbReference type="NCBI Taxonomy" id="745411"/>
    <lineage>
        <taxon>Bacteria</taxon>
        <taxon>Pseudomonadati</taxon>
        <taxon>Pseudomonadota</taxon>
        <taxon>Gammaproteobacteria</taxon>
        <taxon>Enterobacterales</taxon>
        <taxon>Gallaecimonadaceae</taxon>
        <taxon>Gallaecimonas</taxon>
    </lineage>
</organism>
<evidence type="ECO:0000259" key="8">
    <source>
        <dbReference type="PROSITE" id="PS50850"/>
    </source>
</evidence>
<dbReference type="PATRIC" id="fig|745411.4.peg.3663"/>
<feature type="transmembrane region" description="Helical" evidence="7">
    <location>
        <begin position="217"/>
        <end position="240"/>
    </location>
</feature>
<dbReference type="SUPFAM" id="SSF103473">
    <property type="entry name" value="MFS general substrate transporter"/>
    <property type="match status" value="1"/>
</dbReference>
<evidence type="ECO:0000256" key="2">
    <source>
        <dbReference type="ARBA" id="ARBA00022448"/>
    </source>
</evidence>
<evidence type="ECO:0000313" key="10">
    <source>
        <dbReference type="Proteomes" id="UP000006755"/>
    </source>
</evidence>
<feature type="transmembrane region" description="Helical" evidence="7">
    <location>
        <begin position="283"/>
        <end position="299"/>
    </location>
</feature>
<dbReference type="OrthoDB" id="9764259at2"/>
<feature type="domain" description="Major facilitator superfamily (MFS) profile" evidence="8">
    <location>
        <begin position="13"/>
        <end position="393"/>
    </location>
</feature>
<dbReference type="GO" id="GO:0022857">
    <property type="term" value="F:transmembrane transporter activity"/>
    <property type="evidence" value="ECO:0007669"/>
    <property type="project" value="InterPro"/>
</dbReference>
<dbReference type="CDD" id="cd17472">
    <property type="entry name" value="MFS_YajR_like"/>
    <property type="match status" value="1"/>
</dbReference>
<feature type="transmembrane region" description="Helical" evidence="7">
    <location>
        <begin position="12"/>
        <end position="36"/>
    </location>
</feature>
<dbReference type="InterPro" id="IPR050171">
    <property type="entry name" value="MFS_Transporters"/>
</dbReference>
<evidence type="ECO:0000256" key="6">
    <source>
        <dbReference type="ARBA" id="ARBA00023136"/>
    </source>
</evidence>
<feature type="transmembrane region" description="Helical" evidence="7">
    <location>
        <begin position="166"/>
        <end position="186"/>
    </location>
</feature>
<feature type="transmembrane region" description="Helical" evidence="7">
    <location>
        <begin position="252"/>
        <end position="271"/>
    </location>
</feature>
<dbReference type="EMBL" id="AMRI01000042">
    <property type="protein sequence ID" value="EKE67397.1"/>
    <property type="molecule type" value="Genomic_DNA"/>
</dbReference>
<dbReference type="InterPro" id="IPR005829">
    <property type="entry name" value="Sugar_transporter_CS"/>
</dbReference>
<dbReference type="Gene3D" id="3.30.70.100">
    <property type="match status" value="1"/>
</dbReference>
<keyword evidence="3" id="KW-1003">Cell membrane</keyword>
<dbReference type="Pfam" id="PF07690">
    <property type="entry name" value="MFS_1"/>
    <property type="match status" value="1"/>
</dbReference>
<accession>K2IXL5</accession>
<evidence type="ECO:0000256" key="5">
    <source>
        <dbReference type="ARBA" id="ARBA00022989"/>
    </source>
</evidence>